<evidence type="ECO:0000313" key="1">
    <source>
        <dbReference type="EMBL" id="TQV73633.1"/>
    </source>
</evidence>
<reference evidence="1 2" key="1">
    <citation type="submission" date="2019-06" db="EMBL/GenBank/DDBJ databases">
        <title>Draft genome of Aliikangiella marina GYP-15.</title>
        <authorList>
            <person name="Wang G."/>
        </authorList>
    </citation>
    <scope>NUCLEOTIDE SEQUENCE [LARGE SCALE GENOMIC DNA]</scope>
    <source>
        <strain evidence="1 2">GYP-15</strain>
    </source>
</reference>
<name>A0A545T8T0_9GAMM</name>
<comment type="caution">
    <text evidence="1">The sequence shown here is derived from an EMBL/GenBank/DDBJ whole genome shotgun (WGS) entry which is preliminary data.</text>
</comment>
<protein>
    <submittedName>
        <fullName evidence="1">Uncharacterized protein</fullName>
    </submittedName>
</protein>
<dbReference type="Proteomes" id="UP000317839">
    <property type="component" value="Unassembled WGS sequence"/>
</dbReference>
<dbReference type="RefSeq" id="WP_142942341.1">
    <property type="nucleotide sequence ID" value="NZ_VIKR01000003.1"/>
</dbReference>
<dbReference type="EMBL" id="VIKR01000003">
    <property type="protein sequence ID" value="TQV73633.1"/>
    <property type="molecule type" value="Genomic_DNA"/>
</dbReference>
<dbReference type="AlphaFoldDB" id="A0A545T8T0"/>
<accession>A0A545T8T0</accession>
<sequence length="394" mass="45610">MLSTSQDKQLIALPQDSHDQQLWIEINRLESRLRQIARQPITENIQSSDELKALAFEFVYQQWFDGIHGGFYHLIHEVCQFSCYQNALIARALLNVDRVVLDGQLRFVGLNILNNLVIHHFDPSRGLFFGDSICGLKDSPICYAEEEIIKILDANEIRLFGELTGNFSTLIDEERYYISRFTQPLKVAASRAQIEYKHAQILESVIRNKLNNYSITQQKFSELPVSLIEQAEILVVLTQAIIFSDLAQFQETVDKLTHYIQAKVKTNNEIETKIASLYSLTYTNQIKIDYALLNKIANDLMILLDSVELQNNILTLSEQSKYYLRCLRVIFATIFNKKDDYQLLVEKLIELQLPLHSYRLMEPKIIIIDDNLAGHSTKQSISSRYDSRLMVFHI</sequence>
<evidence type="ECO:0000313" key="2">
    <source>
        <dbReference type="Proteomes" id="UP000317839"/>
    </source>
</evidence>
<proteinExistence type="predicted"/>
<organism evidence="1 2">
    <name type="scientific">Aliikangiella marina</name>
    <dbReference type="NCBI Taxonomy" id="1712262"/>
    <lineage>
        <taxon>Bacteria</taxon>
        <taxon>Pseudomonadati</taxon>
        <taxon>Pseudomonadota</taxon>
        <taxon>Gammaproteobacteria</taxon>
        <taxon>Oceanospirillales</taxon>
        <taxon>Pleioneaceae</taxon>
        <taxon>Aliikangiella</taxon>
    </lineage>
</organism>
<gene>
    <name evidence="1" type="ORF">FLL45_12220</name>
</gene>
<keyword evidence="2" id="KW-1185">Reference proteome</keyword>